<feature type="region of interest" description="Disordered" evidence="1">
    <location>
        <begin position="14"/>
        <end position="107"/>
    </location>
</feature>
<evidence type="ECO:0000313" key="3">
    <source>
        <dbReference type="Proteomes" id="UP001558613"/>
    </source>
</evidence>
<evidence type="ECO:0000256" key="1">
    <source>
        <dbReference type="SAM" id="MobiDB-lite"/>
    </source>
</evidence>
<dbReference type="EMBL" id="JAYMGO010000115">
    <property type="protein sequence ID" value="KAL1246757.1"/>
    <property type="molecule type" value="Genomic_DNA"/>
</dbReference>
<comment type="caution">
    <text evidence="2">The sequence shown here is derived from an EMBL/GenBank/DDBJ whole genome shotgun (WGS) entry which is preliminary data.</text>
</comment>
<protein>
    <submittedName>
        <fullName evidence="2">Uncharacterized protein</fullName>
    </submittedName>
</protein>
<keyword evidence="3" id="KW-1185">Reference proteome</keyword>
<organism evidence="2 3">
    <name type="scientific">Cirrhinus molitorella</name>
    <name type="common">mud carp</name>
    <dbReference type="NCBI Taxonomy" id="172907"/>
    <lineage>
        <taxon>Eukaryota</taxon>
        <taxon>Metazoa</taxon>
        <taxon>Chordata</taxon>
        <taxon>Craniata</taxon>
        <taxon>Vertebrata</taxon>
        <taxon>Euteleostomi</taxon>
        <taxon>Actinopterygii</taxon>
        <taxon>Neopterygii</taxon>
        <taxon>Teleostei</taxon>
        <taxon>Ostariophysi</taxon>
        <taxon>Cypriniformes</taxon>
        <taxon>Cyprinidae</taxon>
        <taxon>Labeoninae</taxon>
        <taxon>Labeonini</taxon>
        <taxon>Cirrhinus</taxon>
    </lineage>
</organism>
<sequence length="185" mass="21337">MQFCDCGPLLGVSLSHSHSHTRRLSGRTEGARLENKIKRERERQPRSEEQGSRRWLLPFPKEEEDTQHTQKRQTNKATTILPGWLNGRMRGTKEESKRRKKGESHRDCNCYRDTPPFWVRANANNDSIGHLVSTIDTVHQMAILEAGSRIVPVGPLWAELNCMITEMTAKPTQRRTARERGRKGR</sequence>
<proteinExistence type="predicted"/>
<dbReference type="Proteomes" id="UP001558613">
    <property type="component" value="Unassembled WGS sequence"/>
</dbReference>
<evidence type="ECO:0000313" key="2">
    <source>
        <dbReference type="EMBL" id="KAL1246757.1"/>
    </source>
</evidence>
<feature type="compositionally biased region" description="Basic and acidic residues" evidence="1">
    <location>
        <begin position="29"/>
        <end position="52"/>
    </location>
</feature>
<gene>
    <name evidence="2" type="ORF">QQF64_034305</name>
</gene>
<name>A0ABR3L1S3_9TELE</name>
<accession>A0ABR3L1S3</accession>
<reference evidence="2 3" key="1">
    <citation type="submission" date="2023-09" db="EMBL/GenBank/DDBJ databases">
        <authorList>
            <person name="Wang M."/>
        </authorList>
    </citation>
    <scope>NUCLEOTIDE SEQUENCE [LARGE SCALE GENOMIC DNA]</scope>
    <source>
        <strain evidence="2">GT-2023</strain>
        <tissue evidence="2">Liver</tissue>
    </source>
</reference>